<evidence type="ECO:0008006" key="12">
    <source>
        <dbReference type="Google" id="ProtNLM"/>
    </source>
</evidence>
<dbReference type="AlphaFoldDB" id="A0A381T0Q8"/>
<evidence type="ECO:0000256" key="2">
    <source>
        <dbReference type="ARBA" id="ARBA00022475"/>
    </source>
</evidence>
<dbReference type="SUPFAM" id="SSF50331">
    <property type="entry name" value="MOP-like"/>
    <property type="match status" value="1"/>
</dbReference>
<accession>A0A381T0Q8</accession>
<reference evidence="11" key="1">
    <citation type="submission" date="2018-05" db="EMBL/GenBank/DDBJ databases">
        <authorList>
            <person name="Lanie J.A."/>
            <person name="Ng W.-L."/>
            <person name="Kazmierczak K.M."/>
            <person name="Andrzejewski T.M."/>
            <person name="Davidsen T.M."/>
            <person name="Wayne K.J."/>
            <person name="Tettelin H."/>
            <person name="Glass J.I."/>
            <person name="Rusch D."/>
            <person name="Podicherti R."/>
            <person name="Tsui H.-C.T."/>
            <person name="Winkler M.E."/>
        </authorList>
    </citation>
    <scope>NUCLEOTIDE SEQUENCE</scope>
</reference>
<dbReference type="GO" id="GO:0140359">
    <property type="term" value="F:ABC-type transporter activity"/>
    <property type="evidence" value="ECO:0007669"/>
    <property type="project" value="InterPro"/>
</dbReference>
<evidence type="ECO:0000256" key="8">
    <source>
        <dbReference type="ARBA" id="ARBA00023136"/>
    </source>
</evidence>
<dbReference type="InterPro" id="IPR011868">
    <property type="entry name" value="ModC_ABC_ATP-bd"/>
</dbReference>
<keyword evidence="8" id="KW-0472">Membrane</keyword>
<dbReference type="InterPro" id="IPR017871">
    <property type="entry name" value="ABC_transporter-like_CS"/>
</dbReference>
<dbReference type="Gene3D" id="2.40.50.100">
    <property type="match status" value="1"/>
</dbReference>
<dbReference type="NCBIfam" id="TIGR02142">
    <property type="entry name" value="modC_ABC"/>
    <property type="match status" value="1"/>
</dbReference>
<dbReference type="PANTHER" id="PTHR43514">
    <property type="entry name" value="ABC TRANSPORTER I FAMILY MEMBER 10"/>
    <property type="match status" value="1"/>
</dbReference>
<dbReference type="PROSITE" id="PS50893">
    <property type="entry name" value="ABC_TRANSPORTER_2"/>
    <property type="match status" value="1"/>
</dbReference>
<dbReference type="EMBL" id="UINC01003796">
    <property type="protein sequence ID" value="SVA09319.1"/>
    <property type="molecule type" value="Genomic_DNA"/>
</dbReference>
<dbReference type="InterPro" id="IPR004606">
    <property type="entry name" value="Mop_domain"/>
</dbReference>
<evidence type="ECO:0000256" key="4">
    <source>
        <dbReference type="ARBA" id="ARBA00022519"/>
    </source>
</evidence>
<dbReference type="InterPro" id="IPR008995">
    <property type="entry name" value="Mo/tungstate-bd_C_term_dom"/>
</dbReference>
<keyword evidence="3" id="KW-0500">Molybdenum</keyword>
<keyword evidence="7" id="KW-1278">Translocase</keyword>
<sequence>MDVTGEFGAGITAVFGSSGAGKSSLLDCIGGSLRPDSGYVQMKKTTWYSSLDRVWVTPENRRVGTVYQDGALFPHLDVKSNIEFGWKLIPEQKRQIDPLDLADFLGLSSLLSRKPSALSGGERQRVAIARALATMPDLLLLDEPLASLDTARRGSILNYLKRVHGEFNIPMVYVSHSISEVVSIASNAMMLEAGKVVGFDRPTALLPYVNAFGAIDNFENIFDGVIGRSTDYLTTIEVGGIEISTGRQNQKSGERVIVSLSANQIILAADRPVNISARNILKGKVIETWSNLGKVFIHVDAGPKFIVELTENALKDLGIRIGYDVFLVFKSSSVGVFDA</sequence>
<dbReference type="InterPro" id="IPR003439">
    <property type="entry name" value="ABC_transporter-like_ATP-bd"/>
</dbReference>
<keyword evidence="1" id="KW-0813">Transport</keyword>
<dbReference type="PANTHER" id="PTHR43514:SF4">
    <property type="entry name" value="ABC TRANSPORTER I FAMILY MEMBER 10"/>
    <property type="match status" value="1"/>
</dbReference>
<keyword evidence="4" id="KW-0997">Cell inner membrane</keyword>
<dbReference type="InterPro" id="IPR050334">
    <property type="entry name" value="Molybdenum_import_ModC"/>
</dbReference>
<protein>
    <recommendedName>
        <fullName evidence="12">ABC transporter domain-containing protein</fullName>
    </recommendedName>
</protein>
<evidence type="ECO:0000256" key="3">
    <source>
        <dbReference type="ARBA" id="ARBA00022505"/>
    </source>
</evidence>
<keyword evidence="5" id="KW-0547">Nucleotide-binding</keyword>
<dbReference type="SMART" id="SM00382">
    <property type="entry name" value="AAA"/>
    <property type="match status" value="1"/>
</dbReference>
<dbReference type="SUPFAM" id="SSF52540">
    <property type="entry name" value="P-loop containing nucleoside triphosphate hydrolases"/>
    <property type="match status" value="1"/>
</dbReference>
<keyword evidence="2" id="KW-1003">Cell membrane</keyword>
<gene>
    <name evidence="11" type="ORF">METZ01_LOCUS62173</name>
</gene>
<feature type="domain" description="Mop" evidence="10">
    <location>
        <begin position="274"/>
        <end position="338"/>
    </location>
</feature>
<keyword evidence="6" id="KW-0067">ATP-binding</keyword>
<evidence type="ECO:0000256" key="1">
    <source>
        <dbReference type="ARBA" id="ARBA00022448"/>
    </source>
</evidence>
<organism evidence="11">
    <name type="scientific">marine metagenome</name>
    <dbReference type="NCBI Taxonomy" id="408172"/>
    <lineage>
        <taxon>unclassified sequences</taxon>
        <taxon>metagenomes</taxon>
        <taxon>ecological metagenomes</taxon>
    </lineage>
</organism>
<evidence type="ECO:0000259" key="10">
    <source>
        <dbReference type="PROSITE" id="PS51866"/>
    </source>
</evidence>
<dbReference type="PROSITE" id="PS51866">
    <property type="entry name" value="MOP"/>
    <property type="match status" value="1"/>
</dbReference>
<dbReference type="Pfam" id="PF00005">
    <property type="entry name" value="ABC_tran"/>
    <property type="match status" value="1"/>
</dbReference>
<evidence type="ECO:0000256" key="7">
    <source>
        <dbReference type="ARBA" id="ARBA00022967"/>
    </source>
</evidence>
<name>A0A381T0Q8_9ZZZZ</name>
<dbReference type="GO" id="GO:0015098">
    <property type="term" value="F:molybdate ion transmembrane transporter activity"/>
    <property type="evidence" value="ECO:0007669"/>
    <property type="project" value="InterPro"/>
</dbReference>
<dbReference type="Pfam" id="PF03459">
    <property type="entry name" value="TOBE"/>
    <property type="match status" value="1"/>
</dbReference>
<evidence type="ECO:0000313" key="11">
    <source>
        <dbReference type="EMBL" id="SVA09319.1"/>
    </source>
</evidence>
<dbReference type="InterPro" id="IPR005116">
    <property type="entry name" value="Transp-assoc_OB_typ1"/>
</dbReference>
<evidence type="ECO:0000256" key="5">
    <source>
        <dbReference type="ARBA" id="ARBA00022741"/>
    </source>
</evidence>
<dbReference type="InterPro" id="IPR003593">
    <property type="entry name" value="AAA+_ATPase"/>
</dbReference>
<dbReference type="PROSITE" id="PS00211">
    <property type="entry name" value="ABC_TRANSPORTER_1"/>
    <property type="match status" value="1"/>
</dbReference>
<evidence type="ECO:0000256" key="6">
    <source>
        <dbReference type="ARBA" id="ARBA00022840"/>
    </source>
</evidence>
<dbReference type="GO" id="GO:0005524">
    <property type="term" value="F:ATP binding"/>
    <property type="evidence" value="ECO:0007669"/>
    <property type="project" value="UniProtKB-KW"/>
</dbReference>
<dbReference type="GO" id="GO:0016020">
    <property type="term" value="C:membrane"/>
    <property type="evidence" value="ECO:0007669"/>
    <property type="project" value="InterPro"/>
</dbReference>
<proteinExistence type="predicted"/>
<dbReference type="InterPro" id="IPR027417">
    <property type="entry name" value="P-loop_NTPase"/>
</dbReference>
<evidence type="ECO:0000259" key="9">
    <source>
        <dbReference type="PROSITE" id="PS50893"/>
    </source>
</evidence>
<dbReference type="Gene3D" id="3.40.50.300">
    <property type="entry name" value="P-loop containing nucleotide triphosphate hydrolases"/>
    <property type="match status" value="1"/>
</dbReference>
<feature type="domain" description="ABC transporter" evidence="9">
    <location>
        <begin position="1"/>
        <end position="218"/>
    </location>
</feature>
<dbReference type="GO" id="GO:0016887">
    <property type="term" value="F:ATP hydrolysis activity"/>
    <property type="evidence" value="ECO:0007669"/>
    <property type="project" value="InterPro"/>
</dbReference>